<dbReference type="GO" id="GO:0015276">
    <property type="term" value="F:ligand-gated monoatomic ion channel activity"/>
    <property type="evidence" value="ECO:0007669"/>
    <property type="project" value="InterPro"/>
</dbReference>
<dbReference type="InterPro" id="IPR001638">
    <property type="entry name" value="Solute-binding_3/MltF_N"/>
</dbReference>
<dbReference type="GO" id="GO:0030313">
    <property type="term" value="C:cell envelope"/>
    <property type="evidence" value="ECO:0007669"/>
    <property type="project" value="UniProtKB-SubCell"/>
</dbReference>
<dbReference type="AlphaFoldDB" id="A0A179T7C9"/>
<dbReference type="Gene3D" id="3.40.190.10">
    <property type="entry name" value="Periplasmic binding protein-like II"/>
    <property type="match status" value="2"/>
</dbReference>
<evidence type="ECO:0000313" key="10">
    <source>
        <dbReference type="EMBL" id="OAS88323.1"/>
    </source>
</evidence>
<name>A0A179T7C9_9BACI</name>
<keyword evidence="5" id="KW-0449">Lipoprotein</keyword>
<dbReference type="PANTHER" id="PTHR35936:SF17">
    <property type="entry name" value="ARGININE-BINDING EXTRACELLULAR PROTEIN ARTP"/>
    <property type="match status" value="1"/>
</dbReference>
<dbReference type="SUPFAM" id="SSF53850">
    <property type="entry name" value="Periplasmic binding protein-like II"/>
    <property type="match status" value="1"/>
</dbReference>
<evidence type="ECO:0000259" key="9">
    <source>
        <dbReference type="SMART" id="SM00079"/>
    </source>
</evidence>
<keyword evidence="11" id="KW-1185">Reference proteome</keyword>
<protein>
    <submittedName>
        <fullName evidence="10">Glutamine ABC transporter substrate-binding protein</fullName>
    </submittedName>
</protein>
<sequence>MKKGLFTFVLVLAFMMILSACGTSQETSGGEGSDSKEEKKVLRVATEANYAPFEYQDKGEVVGFDIDFIQAVAKEAGYEVEVVNVGWDPLFVEVKDEIADIGLSAITINDDRKQTYDFSVPYFLSTNKILVPEGSDIKTAADLKDKVIAVQTGTTGQEAVDSIVGENNPKVKKFENNNLAIMELNSGGADAVVADNTVVEEYVKNNPDKKLIVVEDEDSFDAEYYGLMFPKGSKLKAEFDEAINQVLDNGKYTEIYNEWFGSDPDVENLKAQQ</sequence>
<dbReference type="InterPro" id="IPR001320">
    <property type="entry name" value="Iontro_rcpt_C"/>
</dbReference>
<dbReference type="PROSITE" id="PS01039">
    <property type="entry name" value="SBP_BACTERIAL_3"/>
    <property type="match status" value="1"/>
</dbReference>
<reference evidence="11" key="1">
    <citation type="submission" date="2016-04" db="EMBL/GenBank/DDBJ databases">
        <authorList>
            <person name="Lyu Z."/>
            <person name="Lyu W."/>
        </authorList>
    </citation>
    <scope>NUCLEOTIDE SEQUENCE [LARGE SCALE GENOMIC DNA]</scope>
    <source>
        <strain evidence="11">C44</strain>
    </source>
</reference>
<dbReference type="Proteomes" id="UP000078534">
    <property type="component" value="Unassembled WGS sequence"/>
</dbReference>
<keyword evidence="4" id="KW-0564">Palmitate</keyword>
<evidence type="ECO:0000256" key="1">
    <source>
        <dbReference type="ARBA" id="ARBA00004196"/>
    </source>
</evidence>
<evidence type="ECO:0000256" key="5">
    <source>
        <dbReference type="ARBA" id="ARBA00023288"/>
    </source>
</evidence>
<evidence type="ECO:0000256" key="3">
    <source>
        <dbReference type="ARBA" id="ARBA00022729"/>
    </source>
</evidence>
<accession>A0A179T7C9</accession>
<feature type="signal peptide" evidence="7">
    <location>
        <begin position="1"/>
        <end position="20"/>
    </location>
</feature>
<organism evidence="10 11">
    <name type="scientific">Metabacillus litoralis</name>
    <dbReference type="NCBI Taxonomy" id="152268"/>
    <lineage>
        <taxon>Bacteria</taxon>
        <taxon>Bacillati</taxon>
        <taxon>Bacillota</taxon>
        <taxon>Bacilli</taxon>
        <taxon>Bacillales</taxon>
        <taxon>Bacillaceae</taxon>
        <taxon>Metabacillus</taxon>
    </lineage>
</organism>
<keyword evidence="3 7" id="KW-0732">Signal</keyword>
<comment type="subcellular location">
    <subcellularLocation>
        <location evidence="1">Cell envelope</location>
    </subcellularLocation>
</comment>
<gene>
    <name evidence="10" type="ORF">A6K24_16585</name>
</gene>
<evidence type="ECO:0000313" key="11">
    <source>
        <dbReference type="Proteomes" id="UP000078534"/>
    </source>
</evidence>
<feature type="domain" description="Ionotropic glutamate receptor C-terminal" evidence="9">
    <location>
        <begin position="41"/>
        <end position="262"/>
    </location>
</feature>
<dbReference type="STRING" id="152268.A6K24_16585"/>
<dbReference type="SMART" id="SM00062">
    <property type="entry name" value="PBPb"/>
    <property type="match status" value="1"/>
</dbReference>
<evidence type="ECO:0000256" key="7">
    <source>
        <dbReference type="SAM" id="SignalP"/>
    </source>
</evidence>
<dbReference type="EMBL" id="LWSG01000004">
    <property type="protein sequence ID" value="OAS88323.1"/>
    <property type="molecule type" value="Genomic_DNA"/>
</dbReference>
<dbReference type="PANTHER" id="PTHR35936">
    <property type="entry name" value="MEMBRANE-BOUND LYTIC MUREIN TRANSGLYCOSYLASE F"/>
    <property type="match status" value="1"/>
</dbReference>
<dbReference type="Pfam" id="PF00497">
    <property type="entry name" value="SBP_bac_3"/>
    <property type="match status" value="1"/>
</dbReference>
<dbReference type="SMART" id="SM00079">
    <property type="entry name" value="PBPe"/>
    <property type="match status" value="1"/>
</dbReference>
<dbReference type="OrthoDB" id="9774451at2"/>
<dbReference type="RefSeq" id="WP_066328051.1">
    <property type="nucleotide sequence ID" value="NZ_LWSG01000004.1"/>
</dbReference>
<feature type="domain" description="Solute-binding protein family 3/N-terminal" evidence="8">
    <location>
        <begin position="41"/>
        <end position="263"/>
    </location>
</feature>
<comment type="caution">
    <text evidence="10">The sequence shown here is derived from an EMBL/GenBank/DDBJ whole genome shotgun (WGS) entry which is preliminary data.</text>
</comment>
<evidence type="ECO:0000256" key="6">
    <source>
        <dbReference type="RuleBase" id="RU003744"/>
    </source>
</evidence>
<dbReference type="PROSITE" id="PS51257">
    <property type="entry name" value="PROKAR_LIPOPROTEIN"/>
    <property type="match status" value="1"/>
</dbReference>
<dbReference type="CDD" id="cd13624">
    <property type="entry name" value="PBP2_Arg_Lys_His"/>
    <property type="match status" value="1"/>
</dbReference>
<dbReference type="InterPro" id="IPR018313">
    <property type="entry name" value="SBP_3_CS"/>
</dbReference>
<evidence type="ECO:0000259" key="8">
    <source>
        <dbReference type="SMART" id="SM00062"/>
    </source>
</evidence>
<evidence type="ECO:0000256" key="4">
    <source>
        <dbReference type="ARBA" id="ARBA00023139"/>
    </source>
</evidence>
<proteinExistence type="inferred from homology"/>
<dbReference type="GO" id="GO:0016020">
    <property type="term" value="C:membrane"/>
    <property type="evidence" value="ECO:0007669"/>
    <property type="project" value="InterPro"/>
</dbReference>
<feature type="chain" id="PRO_5039080092" evidence="7">
    <location>
        <begin position="21"/>
        <end position="273"/>
    </location>
</feature>
<comment type="similarity">
    <text evidence="2 6">Belongs to the bacterial solute-binding protein 3 family.</text>
</comment>
<evidence type="ECO:0000256" key="2">
    <source>
        <dbReference type="ARBA" id="ARBA00010333"/>
    </source>
</evidence>